<keyword evidence="1" id="KW-0472">Membrane</keyword>
<dbReference type="PANTHER" id="PTHR43394">
    <property type="entry name" value="ATP-DEPENDENT PERMEASE MDL1, MITOCHONDRIAL"/>
    <property type="match status" value="1"/>
</dbReference>
<sequence>MKALKGAVEKRTSLFIAHRLATIVDADIIYVLQDGKVAEKGSHFDLLAVDGLYAQLWKSQNIHGVAPKKSKEEDDDLMLELDLDKCCGSSSCNR</sequence>
<dbReference type="FunFam" id="3.40.50.300:FF:002724">
    <property type="entry name" value="HAlF transporter (PGP related)"/>
    <property type="match status" value="1"/>
</dbReference>
<dbReference type="SUPFAM" id="SSF52540">
    <property type="entry name" value="P-loop containing nucleoside triphosphate hydrolases"/>
    <property type="match status" value="1"/>
</dbReference>
<dbReference type="PANTHER" id="PTHR43394:SF1">
    <property type="entry name" value="ATP-BINDING CASSETTE SUB-FAMILY B MEMBER 10, MITOCHONDRIAL"/>
    <property type="match status" value="1"/>
</dbReference>
<dbReference type="OrthoDB" id="6500128at2759"/>
<dbReference type="ExpressionAtlas" id="A0A061AJH7">
    <property type="expression patterns" value="baseline and differential"/>
</dbReference>
<evidence type="ECO:0000313" key="1">
    <source>
        <dbReference type="EMBL" id="CDR32776.1"/>
    </source>
</evidence>
<evidence type="ECO:0007829" key="4">
    <source>
        <dbReference type="PeptideAtlas" id="A0A061AJH7"/>
    </source>
</evidence>
<gene>
    <name evidence="1 3" type="primary">abtm-1</name>
    <name evidence="1" type="ORF">CELE_Y74C10AR.3</name>
    <name evidence="3" type="ORF">Y74C10AR.3</name>
</gene>
<proteinExistence type="evidence at protein level"/>
<dbReference type="WormBase" id="Y74C10AR.3b">
    <property type="protein sequence ID" value="CE49984"/>
    <property type="gene ID" value="WBGene00022281"/>
    <property type="gene designation" value="abtm-1"/>
</dbReference>
<keyword evidence="2" id="KW-1185">Reference proteome</keyword>
<organism evidence="1 2">
    <name type="scientific">Caenorhabditis elegans</name>
    <dbReference type="NCBI Taxonomy" id="6239"/>
    <lineage>
        <taxon>Eukaryota</taxon>
        <taxon>Metazoa</taxon>
        <taxon>Ecdysozoa</taxon>
        <taxon>Nematoda</taxon>
        <taxon>Chromadorea</taxon>
        <taxon>Rhabditida</taxon>
        <taxon>Rhabditina</taxon>
        <taxon>Rhabditomorpha</taxon>
        <taxon>Rhabditoidea</taxon>
        <taxon>Rhabditidae</taxon>
        <taxon>Peloderinae</taxon>
        <taxon>Caenorhabditis</taxon>
    </lineage>
</organism>
<dbReference type="SMR" id="A0A061AJH7"/>
<dbReference type="CTD" id="171807"/>
<keyword evidence="4" id="KW-1267">Proteomics identification</keyword>
<dbReference type="HOGENOM" id="CLU_2388198_0_0_1"/>
<dbReference type="Bgee" id="WBGene00022281">
    <property type="expression patterns" value="Expressed in embryo and 3 other cell types or tissues"/>
</dbReference>
<evidence type="ECO:0000313" key="2">
    <source>
        <dbReference type="Proteomes" id="UP000001940"/>
    </source>
</evidence>
<dbReference type="InterPro" id="IPR027417">
    <property type="entry name" value="P-loop_NTPase"/>
</dbReference>
<dbReference type="AlphaFoldDB" id="A0A061AJH7"/>
<keyword evidence="1" id="KW-0812">Transmembrane</keyword>
<dbReference type="RefSeq" id="NP_001293306.1">
    <property type="nucleotide sequence ID" value="NM_001306377.3"/>
</dbReference>
<dbReference type="EMBL" id="BX284601">
    <property type="protein sequence ID" value="CDR32776.1"/>
    <property type="molecule type" value="Genomic_DNA"/>
</dbReference>
<accession>A0A061AJH7</accession>
<name>A0A061AJH7_CAEEL</name>
<dbReference type="GeneID" id="171807"/>
<dbReference type="Proteomes" id="UP000001940">
    <property type="component" value="Chromosome I"/>
</dbReference>
<dbReference type="PeptideAtlas" id="A0A061AJH7"/>
<dbReference type="Gene3D" id="3.40.50.300">
    <property type="entry name" value="P-loop containing nucleotide triphosphate hydrolases"/>
    <property type="match status" value="1"/>
</dbReference>
<reference evidence="1 2" key="1">
    <citation type="journal article" date="1998" name="Science">
        <title>Genome sequence of the nematode C. elegans: a platform for investigating biology.</title>
        <authorList>
            <consortium name="The C. elegans sequencing consortium"/>
            <person name="Sulson J.E."/>
            <person name="Waterston R."/>
        </authorList>
    </citation>
    <scope>NUCLEOTIDE SEQUENCE [LARGE SCALE GENOMIC DNA]</scope>
    <source>
        <strain evidence="1 2">Bristol N2</strain>
    </source>
</reference>
<protein>
    <submittedName>
        <fullName evidence="1">ABC transmembrane type-1 domain-containing protein</fullName>
    </submittedName>
</protein>
<dbReference type="AGR" id="WB:WBGene00022281"/>
<evidence type="ECO:0000313" key="3">
    <source>
        <dbReference type="WormBase" id="Y74C10AR.3b"/>
    </source>
</evidence>
<dbReference type="InterPro" id="IPR039421">
    <property type="entry name" value="Type_1_exporter"/>
</dbReference>